<keyword evidence="9" id="KW-1185">Reference proteome</keyword>
<comment type="caution">
    <text evidence="8">The sequence shown here is derived from an EMBL/GenBank/DDBJ whole genome shotgun (WGS) entry which is preliminary data.</text>
</comment>
<keyword evidence="8" id="KW-0762">Sugar transport</keyword>
<evidence type="ECO:0000313" key="9">
    <source>
        <dbReference type="Proteomes" id="UP000236333"/>
    </source>
</evidence>
<keyword evidence="3" id="KW-0813">Transport</keyword>
<feature type="transmembrane region" description="Helical" evidence="7">
    <location>
        <begin position="119"/>
        <end position="139"/>
    </location>
</feature>
<organism evidence="8 9">
    <name type="scientific">Tetrabaena socialis</name>
    <dbReference type="NCBI Taxonomy" id="47790"/>
    <lineage>
        <taxon>Eukaryota</taxon>
        <taxon>Viridiplantae</taxon>
        <taxon>Chlorophyta</taxon>
        <taxon>core chlorophytes</taxon>
        <taxon>Chlorophyceae</taxon>
        <taxon>CS clade</taxon>
        <taxon>Chlamydomonadales</taxon>
        <taxon>Tetrabaenaceae</taxon>
        <taxon>Tetrabaena</taxon>
    </lineage>
</organism>
<evidence type="ECO:0000256" key="7">
    <source>
        <dbReference type="SAM" id="Phobius"/>
    </source>
</evidence>
<comment type="subcellular location">
    <subcellularLocation>
        <location evidence="1">Membrane</location>
        <topology evidence="1">Multi-pass membrane protein</topology>
    </subcellularLocation>
</comment>
<dbReference type="GO" id="GO:0046964">
    <property type="term" value="F:3'-phosphoadenosine 5'-phosphosulfate transmembrane transporter activity"/>
    <property type="evidence" value="ECO:0007669"/>
    <property type="project" value="TreeGrafter"/>
</dbReference>
<evidence type="ECO:0000256" key="2">
    <source>
        <dbReference type="ARBA" id="ARBA00008349"/>
    </source>
</evidence>
<dbReference type="GO" id="GO:0005789">
    <property type="term" value="C:endoplasmic reticulum membrane"/>
    <property type="evidence" value="ECO:0007669"/>
    <property type="project" value="TreeGrafter"/>
</dbReference>
<dbReference type="GO" id="GO:0000139">
    <property type="term" value="C:Golgi membrane"/>
    <property type="evidence" value="ECO:0007669"/>
    <property type="project" value="TreeGrafter"/>
</dbReference>
<dbReference type="Pfam" id="PF08449">
    <property type="entry name" value="UAA"/>
    <property type="match status" value="1"/>
</dbReference>
<evidence type="ECO:0000256" key="3">
    <source>
        <dbReference type="ARBA" id="ARBA00022448"/>
    </source>
</evidence>
<dbReference type="EMBL" id="PGGS01000117">
    <property type="protein sequence ID" value="PNH08754.1"/>
    <property type="molecule type" value="Genomic_DNA"/>
</dbReference>
<dbReference type="OrthoDB" id="1601at2759"/>
<dbReference type="AlphaFoldDB" id="A0A2J8A899"/>
<proteinExistence type="inferred from homology"/>
<sequence>MVYGILQERLMTIPFGGKGQQQEVFNYSLFLVLSNRLTACAVSVLLLTYDGSYHELRPVAPAWSYLGVSASNVLATTCQYEALKHVSFSIQTLGKCGKMFPVMLWGTLMVGRRYTASDWVVALMVTTGCSLFLSTGSVHSRVADSAWHSSLYGLALMLGYLVSDGFTSSLQDRLFKRHDMTAAHQVLYTTMYSSCISVVGLVSSKQLPLAWAFVLRHPDALVYVLVLSAAATVSSIFISHTIKTSGALALATILTTRQLLSILASNLAFGHHLSGGQWTGSSMVFGALYYRGYVVRQEIVKVQYEPLQAGPPAVAAACVTITAALAGEAKRAALPPATDVENYHGASLGPLPGASTLPS</sequence>
<evidence type="ECO:0000313" key="8">
    <source>
        <dbReference type="EMBL" id="PNH08754.1"/>
    </source>
</evidence>
<evidence type="ECO:0000256" key="6">
    <source>
        <dbReference type="ARBA" id="ARBA00023136"/>
    </source>
</evidence>
<accession>A0A2J8A899</accession>
<keyword evidence="4 7" id="KW-0812">Transmembrane</keyword>
<dbReference type="Proteomes" id="UP000236333">
    <property type="component" value="Unassembled WGS sequence"/>
</dbReference>
<protein>
    <submittedName>
        <fullName evidence="8">UDP-galactose/UDP-glucose transporter 5</fullName>
    </submittedName>
</protein>
<dbReference type="PANTHER" id="PTHR10778">
    <property type="entry name" value="SOLUTE CARRIER FAMILY 35 MEMBER B"/>
    <property type="match status" value="1"/>
</dbReference>
<gene>
    <name evidence="8" type="ORF">TSOC_004676</name>
</gene>
<evidence type="ECO:0000256" key="5">
    <source>
        <dbReference type="ARBA" id="ARBA00022989"/>
    </source>
</evidence>
<name>A0A2J8A899_9CHLO</name>
<dbReference type="InterPro" id="IPR013657">
    <property type="entry name" value="SCL35B1-4/HUT1"/>
</dbReference>
<evidence type="ECO:0000256" key="1">
    <source>
        <dbReference type="ARBA" id="ARBA00004141"/>
    </source>
</evidence>
<keyword evidence="6 7" id="KW-0472">Membrane</keyword>
<feature type="transmembrane region" description="Helical" evidence="7">
    <location>
        <begin position="220"/>
        <end position="238"/>
    </location>
</feature>
<comment type="similarity">
    <text evidence="2">Belongs to the nucleotide-sugar transporter family. UDP-galactose:UMP antiporter (TC 2.A.7.11) subfamily.</text>
</comment>
<reference evidence="8 9" key="1">
    <citation type="journal article" date="2017" name="Mol. Biol. Evol.">
        <title>The 4-celled Tetrabaena socialis nuclear genome reveals the essential components for genetic control of cell number at the origin of multicellularity in the volvocine lineage.</title>
        <authorList>
            <person name="Featherston J."/>
            <person name="Arakaki Y."/>
            <person name="Hanschen E.R."/>
            <person name="Ferris P.J."/>
            <person name="Michod R.E."/>
            <person name="Olson B.J.S.C."/>
            <person name="Nozaki H."/>
            <person name="Durand P.M."/>
        </authorList>
    </citation>
    <scope>NUCLEOTIDE SEQUENCE [LARGE SCALE GENOMIC DNA]</scope>
    <source>
        <strain evidence="8 9">NIES-571</strain>
    </source>
</reference>
<dbReference type="PANTHER" id="PTHR10778:SF13">
    <property type="entry name" value="ADENOSINE 3'-PHOSPHO 5'-PHOSPHOSULFATE TRANSPORTER 1"/>
    <property type="match status" value="1"/>
</dbReference>
<evidence type="ECO:0000256" key="4">
    <source>
        <dbReference type="ARBA" id="ARBA00022692"/>
    </source>
</evidence>
<feature type="transmembrane region" description="Helical" evidence="7">
    <location>
        <begin position="151"/>
        <end position="170"/>
    </location>
</feature>
<keyword evidence="5 7" id="KW-1133">Transmembrane helix</keyword>